<evidence type="ECO:0000313" key="2">
    <source>
        <dbReference type="EMBL" id="PNX99440.1"/>
    </source>
</evidence>
<accession>A0A2K3N8V6</accession>
<evidence type="ECO:0000256" key="1">
    <source>
        <dbReference type="SAM" id="MobiDB-lite"/>
    </source>
</evidence>
<name>A0A2K3N8V6_TRIPR</name>
<organism evidence="2 3">
    <name type="scientific">Trifolium pratense</name>
    <name type="common">Red clover</name>
    <dbReference type="NCBI Taxonomy" id="57577"/>
    <lineage>
        <taxon>Eukaryota</taxon>
        <taxon>Viridiplantae</taxon>
        <taxon>Streptophyta</taxon>
        <taxon>Embryophyta</taxon>
        <taxon>Tracheophyta</taxon>
        <taxon>Spermatophyta</taxon>
        <taxon>Magnoliopsida</taxon>
        <taxon>eudicotyledons</taxon>
        <taxon>Gunneridae</taxon>
        <taxon>Pentapetalae</taxon>
        <taxon>rosids</taxon>
        <taxon>fabids</taxon>
        <taxon>Fabales</taxon>
        <taxon>Fabaceae</taxon>
        <taxon>Papilionoideae</taxon>
        <taxon>50 kb inversion clade</taxon>
        <taxon>NPAAA clade</taxon>
        <taxon>Hologalegina</taxon>
        <taxon>IRL clade</taxon>
        <taxon>Trifolieae</taxon>
        <taxon>Trifolium</taxon>
    </lineage>
</organism>
<dbReference type="AlphaFoldDB" id="A0A2K3N8V6"/>
<feature type="compositionally biased region" description="Polar residues" evidence="1">
    <location>
        <begin position="1"/>
        <end position="10"/>
    </location>
</feature>
<gene>
    <name evidence="2" type="primary">otubain</name>
    <name evidence="2" type="ORF">L195_g022705</name>
</gene>
<protein>
    <submittedName>
        <fullName evidence="2">Otubain</fullName>
    </submittedName>
</protein>
<comment type="caution">
    <text evidence="2">The sequence shown here is derived from an EMBL/GenBank/DDBJ whole genome shotgun (WGS) entry which is preliminary data.</text>
</comment>
<proteinExistence type="predicted"/>
<sequence>MQTDLTSTSMEDAPADLRPNNIAEPVVDSLDFAKNFATDDKFSTRDDLLKWVRGEALKLGFAIIIAKSDNGSDTRKQTLVLGCERGGVYRKRQKKLKGQDRRTIKCDDVPNEGHPDISLTEEWEAIQVRFNNADYNTKIHMKEQLRQIAFPETTSLCPPAEKENENLPFSFVT</sequence>
<dbReference type="Proteomes" id="UP000236291">
    <property type="component" value="Unassembled WGS sequence"/>
</dbReference>
<reference evidence="2 3" key="1">
    <citation type="journal article" date="2014" name="Am. J. Bot.">
        <title>Genome assembly and annotation for red clover (Trifolium pratense; Fabaceae).</title>
        <authorList>
            <person name="Istvanek J."/>
            <person name="Jaros M."/>
            <person name="Krenek A."/>
            <person name="Repkova J."/>
        </authorList>
    </citation>
    <scope>NUCLEOTIDE SEQUENCE [LARGE SCALE GENOMIC DNA]</scope>
    <source>
        <strain evidence="3">cv. Tatra</strain>
        <tissue evidence="2">Young leaves</tissue>
    </source>
</reference>
<reference evidence="2 3" key="2">
    <citation type="journal article" date="2017" name="Front. Plant Sci.">
        <title>Gene Classification and Mining of Molecular Markers Useful in Red Clover (Trifolium pratense) Breeding.</title>
        <authorList>
            <person name="Istvanek J."/>
            <person name="Dluhosova J."/>
            <person name="Dluhos P."/>
            <person name="Patkova L."/>
            <person name="Nedelnik J."/>
            <person name="Repkova J."/>
        </authorList>
    </citation>
    <scope>NUCLEOTIDE SEQUENCE [LARGE SCALE GENOMIC DNA]</scope>
    <source>
        <strain evidence="3">cv. Tatra</strain>
        <tissue evidence="2">Young leaves</tissue>
    </source>
</reference>
<feature type="region of interest" description="Disordered" evidence="1">
    <location>
        <begin position="1"/>
        <end position="20"/>
    </location>
</feature>
<dbReference type="EMBL" id="ASHM01017760">
    <property type="protein sequence ID" value="PNX99440.1"/>
    <property type="molecule type" value="Genomic_DNA"/>
</dbReference>
<evidence type="ECO:0000313" key="3">
    <source>
        <dbReference type="Proteomes" id="UP000236291"/>
    </source>
</evidence>